<evidence type="ECO:0000256" key="1">
    <source>
        <dbReference type="SAM" id="Coils"/>
    </source>
</evidence>
<dbReference type="Gene3D" id="2.40.50.100">
    <property type="match status" value="1"/>
</dbReference>
<protein>
    <submittedName>
        <fullName evidence="6">Membrane fusion protein (Multidrug efflux system)</fullName>
    </submittedName>
</protein>
<dbReference type="AlphaFoldDB" id="A0A7W6J1D8"/>
<keyword evidence="3" id="KW-1133">Transmembrane helix</keyword>
<evidence type="ECO:0000256" key="3">
    <source>
        <dbReference type="SAM" id="Phobius"/>
    </source>
</evidence>
<name>A0A7W6J1D8_9HYPH</name>
<feature type="region of interest" description="Disordered" evidence="2">
    <location>
        <begin position="1"/>
        <end position="56"/>
    </location>
</feature>
<organism evidence="6 7">
    <name type="scientific">Gellertiella hungarica</name>
    <dbReference type="NCBI Taxonomy" id="1572859"/>
    <lineage>
        <taxon>Bacteria</taxon>
        <taxon>Pseudomonadati</taxon>
        <taxon>Pseudomonadota</taxon>
        <taxon>Alphaproteobacteria</taxon>
        <taxon>Hyphomicrobiales</taxon>
        <taxon>Rhizobiaceae</taxon>
        <taxon>Gellertiella</taxon>
    </lineage>
</organism>
<feature type="transmembrane region" description="Helical" evidence="3">
    <location>
        <begin position="66"/>
        <end position="84"/>
    </location>
</feature>
<feature type="coiled-coil region" evidence="1">
    <location>
        <begin position="145"/>
        <end position="179"/>
    </location>
</feature>
<dbReference type="InterPro" id="IPR050739">
    <property type="entry name" value="MFP"/>
</dbReference>
<sequence length="404" mass="42455">MASNTRAGKIRAVESEEPRADVTGEENVGAAAQAPEAEAPRAVEAEERAPMAAAAPAPAKKKRRGFVLPVILLALLGAGGWYGYNYWVDGRFMVSTDDAYIQGDMATISPKVSGYVEKVHVVANQPVKAGDPLVTLDSGDYRIAADQAKAQIASAKLSLDRIDAQIVGAEAQLKQAEAQQQANIAQQRGARLTQNRAKELSSRAVSSAASLDAADVTLAQADASVHAGEAAIAVAKANIGLLHAQRAEAESTIRTMELALEKAQRDLSFTTLKAPYDGVIGNVSVQAGDLVSPGARLAALVPVSDLFIEANFKETQVARIVPGSRVHIHVDAYKDQDLVGTVTSISPASGSVFSMLPAENATGNFTKVVQRIPVRIAIPADKLKEGHLRAGMSVVVDVDTRTAP</sequence>
<keyword evidence="3" id="KW-0812">Transmembrane</keyword>
<proteinExistence type="predicted"/>
<dbReference type="Proteomes" id="UP000528286">
    <property type="component" value="Unassembled WGS sequence"/>
</dbReference>
<evidence type="ECO:0000259" key="4">
    <source>
        <dbReference type="Pfam" id="PF25919"/>
    </source>
</evidence>
<reference evidence="6 7" key="1">
    <citation type="submission" date="2020-08" db="EMBL/GenBank/DDBJ databases">
        <title>Genomic Encyclopedia of Type Strains, Phase IV (KMG-IV): sequencing the most valuable type-strain genomes for metagenomic binning, comparative biology and taxonomic classification.</title>
        <authorList>
            <person name="Goeker M."/>
        </authorList>
    </citation>
    <scope>NUCLEOTIDE SEQUENCE [LARGE SCALE GENOMIC DNA]</scope>
    <source>
        <strain evidence="6 7">DSM 29853</strain>
    </source>
</reference>
<feature type="domain" description="p-hydroxybenzoic acid efflux pump subunit AaeA-like beta-barrel" evidence="5">
    <location>
        <begin position="306"/>
        <end position="398"/>
    </location>
</feature>
<evidence type="ECO:0000313" key="7">
    <source>
        <dbReference type="Proteomes" id="UP000528286"/>
    </source>
</evidence>
<feature type="compositionally biased region" description="Basic and acidic residues" evidence="2">
    <location>
        <begin position="38"/>
        <end position="49"/>
    </location>
</feature>
<keyword evidence="1" id="KW-0175">Coiled coil</keyword>
<dbReference type="Pfam" id="PF25919">
    <property type="entry name" value="BSH_CusB"/>
    <property type="match status" value="1"/>
</dbReference>
<feature type="domain" description="CusB-like barrel-sandwich hybrid" evidence="4">
    <location>
        <begin position="106"/>
        <end position="299"/>
    </location>
</feature>
<dbReference type="PANTHER" id="PTHR30386">
    <property type="entry name" value="MEMBRANE FUSION SUBUNIT OF EMRAB-TOLC MULTIDRUG EFFLUX PUMP"/>
    <property type="match status" value="1"/>
</dbReference>
<dbReference type="InterPro" id="IPR058634">
    <property type="entry name" value="AaeA-lik-b-barrel"/>
</dbReference>
<dbReference type="SUPFAM" id="SSF111369">
    <property type="entry name" value="HlyD-like secretion proteins"/>
    <property type="match status" value="2"/>
</dbReference>
<evidence type="ECO:0000313" key="6">
    <source>
        <dbReference type="EMBL" id="MBB4063000.1"/>
    </source>
</evidence>
<feature type="compositionally biased region" description="Basic and acidic residues" evidence="2">
    <location>
        <begin position="11"/>
        <end position="22"/>
    </location>
</feature>
<keyword evidence="7" id="KW-1185">Reference proteome</keyword>
<dbReference type="EMBL" id="JACIEZ010000001">
    <property type="protein sequence ID" value="MBB4063000.1"/>
    <property type="molecule type" value="Genomic_DNA"/>
</dbReference>
<dbReference type="PANTHER" id="PTHR30386:SF24">
    <property type="entry name" value="MULTIDRUG RESISTANCE EFFLUX PUMP"/>
    <property type="match status" value="1"/>
</dbReference>
<evidence type="ECO:0000256" key="2">
    <source>
        <dbReference type="SAM" id="MobiDB-lite"/>
    </source>
</evidence>
<keyword evidence="3" id="KW-0472">Membrane</keyword>
<dbReference type="Pfam" id="PF25963">
    <property type="entry name" value="Beta-barrel_AAEA"/>
    <property type="match status" value="1"/>
</dbReference>
<comment type="caution">
    <text evidence="6">The sequence shown here is derived from an EMBL/GenBank/DDBJ whole genome shotgun (WGS) entry which is preliminary data.</text>
</comment>
<gene>
    <name evidence="6" type="ORF">GGR23_000161</name>
</gene>
<dbReference type="RefSeq" id="WP_183364204.1">
    <property type="nucleotide sequence ID" value="NZ_JACIEZ010000001.1"/>
</dbReference>
<dbReference type="Gene3D" id="2.40.30.170">
    <property type="match status" value="1"/>
</dbReference>
<accession>A0A7W6J1D8</accession>
<dbReference type="InterPro" id="IPR058790">
    <property type="entry name" value="BSH_CusB"/>
</dbReference>
<dbReference type="GO" id="GO:0055085">
    <property type="term" value="P:transmembrane transport"/>
    <property type="evidence" value="ECO:0007669"/>
    <property type="project" value="InterPro"/>
</dbReference>
<evidence type="ECO:0000259" key="5">
    <source>
        <dbReference type="Pfam" id="PF25963"/>
    </source>
</evidence>